<dbReference type="Pfam" id="PF01323">
    <property type="entry name" value="DSBA"/>
    <property type="match status" value="1"/>
</dbReference>
<reference evidence="2 3" key="1">
    <citation type="submission" date="2022-10" db="EMBL/GenBank/DDBJ databases">
        <title>Defluviimonas sp. nov., isolated from ocean surface water.</title>
        <authorList>
            <person name="He W."/>
            <person name="Wang L."/>
            <person name="Zhang D.-F."/>
        </authorList>
    </citation>
    <scope>NUCLEOTIDE SEQUENCE [LARGE SCALE GENOMIC DNA]</scope>
    <source>
        <strain evidence="2 3">WL0075</strain>
    </source>
</reference>
<protein>
    <submittedName>
        <fullName evidence="2">DsbA family oxidoreductase</fullName>
    </submittedName>
</protein>
<dbReference type="Gene3D" id="3.40.30.10">
    <property type="entry name" value="Glutaredoxin"/>
    <property type="match status" value="1"/>
</dbReference>
<dbReference type="Proteomes" id="UP001652503">
    <property type="component" value="Unassembled WGS sequence"/>
</dbReference>
<evidence type="ECO:0000313" key="2">
    <source>
        <dbReference type="EMBL" id="MCV2865756.1"/>
    </source>
</evidence>
<sequence length="220" mass="24383">MGEITLIKLDILSDPVCPWCYIGKAKLDRALEARPDHPFEIEWHPFQLNPEMPRGGMDRRTYLEWKFGGKDGAVQAHVPIMQHAAKAGVELNLDQITRSPNTLDAHRLIHWAGLEGRQTAMVSALFRAYFRDGRDIGDTEVLADVAACVGLDRAMIARLLAGDGDREEIAARDAHARERGVSAVPTFVIANTYVLSGAQPAETWIKIIDEIVEKTKDTAS</sequence>
<dbReference type="CDD" id="cd03024">
    <property type="entry name" value="DsbA_FrnE"/>
    <property type="match status" value="1"/>
</dbReference>
<dbReference type="InterPro" id="IPR001853">
    <property type="entry name" value="DSBA-like_thioredoxin_dom"/>
</dbReference>
<evidence type="ECO:0000313" key="3">
    <source>
        <dbReference type="Proteomes" id="UP001652503"/>
    </source>
</evidence>
<keyword evidence="3" id="KW-1185">Reference proteome</keyword>
<gene>
    <name evidence="2" type="ORF">OE647_13570</name>
</gene>
<organism evidence="2 3">
    <name type="scientific">Albidovulum sediminicola</name>
    <dbReference type="NCBI Taxonomy" id="2984331"/>
    <lineage>
        <taxon>Bacteria</taxon>
        <taxon>Pseudomonadati</taxon>
        <taxon>Pseudomonadota</taxon>
        <taxon>Alphaproteobacteria</taxon>
        <taxon>Rhodobacterales</taxon>
        <taxon>Paracoccaceae</taxon>
        <taxon>Albidovulum</taxon>
    </lineage>
</organism>
<dbReference type="SUPFAM" id="SSF52833">
    <property type="entry name" value="Thioredoxin-like"/>
    <property type="match status" value="1"/>
</dbReference>
<dbReference type="PANTHER" id="PTHR13887:SF41">
    <property type="entry name" value="THIOREDOXIN SUPERFAMILY PROTEIN"/>
    <property type="match status" value="1"/>
</dbReference>
<dbReference type="EMBL" id="JAOWLA010000012">
    <property type="protein sequence ID" value="MCV2865756.1"/>
    <property type="molecule type" value="Genomic_DNA"/>
</dbReference>
<name>A0ABT2Z4Q3_9RHOB</name>
<comment type="caution">
    <text evidence="2">The sequence shown here is derived from an EMBL/GenBank/DDBJ whole genome shotgun (WGS) entry which is preliminary data.</text>
</comment>
<dbReference type="PANTHER" id="PTHR13887">
    <property type="entry name" value="GLUTATHIONE S-TRANSFERASE KAPPA"/>
    <property type="match status" value="1"/>
</dbReference>
<proteinExistence type="predicted"/>
<dbReference type="InterPro" id="IPR036249">
    <property type="entry name" value="Thioredoxin-like_sf"/>
</dbReference>
<evidence type="ECO:0000259" key="1">
    <source>
        <dbReference type="Pfam" id="PF01323"/>
    </source>
</evidence>
<accession>A0ABT2Z4Q3</accession>
<feature type="domain" description="DSBA-like thioredoxin" evidence="1">
    <location>
        <begin position="9"/>
        <end position="203"/>
    </location>
</feature>